<gene>
    <name evidence="1" type="ORF">DSM3645_27992</name>
</gene>
<dbReference type="HOGENOM" id="CLU_1346742_0_0_0"/>
<reference evidence="1 2" key="1">
    <citation type="submission" date="2006-02" db="EMBL/GenBank/DDBJ databases">
        <authorList>
            <person name="Amann R."/>
            <person name="Ferriera S."/>
            <person name="Johnson J."/>
            <person name="Kravitz S."/>
            <person name="Halpern A."/>
            <person name="Remington K."/>
            <person name="Beeson K."/>
            <person name="Tran B."/>
            <person name="Rogers Y.-H."/>
            <person name="Friedman R."/>
            <person name="Venter J.C."/>
        </authorList>
    </citation>
    <scope>NUCLEOTIDE SEQUENCE [LARGE SCALE GENOMIC DNA]</scope>
    <source>
        <strain evidence="1 2">DSM 3645</strain>
    </source>
</reference>
<sequence>MGQRDVAFIAVTVIAHQDGQLAARLQTAGTIANELSIAAEKMLQRGRTGQIPWIVGIEFHAPVGGMCPDKIETVRPWELCRVTRIESRMDVERHAGDVHFIAYIAAGAGTRHGVKHHAWFEVAEQVFDQVAATIARIAAVAIFSGTVEVIEAGQMRNGTAVTRGTWQPGKNGLVTRLAHRIFWPRCIPFGHAACIEGIDYVVL</sequence>
<dbReference type="EMBL" id="AANZ01000004">
    <property type="protein sequence ID" value="EAQ81498.1"/>
    <property type="molecule type" value="Genomic_DNA"/>
</dbReference>
<proteinExistence type="predicted"/>
<dbReference type="AlphaFoldDB" id="A3ZP24"/>
<name>A3ZP24_9BACT</name>
<protein>
    <submittedName>
        <fullName evidence="1">Uncharacterized protein</fullName>
    </submittedName>
</protein>
<evidence type="ECO:0000313" key="2">
    <source>
        <dbReference type="Proteomes" id="UP000004358"/>
    </source>
</evidence>
<dbReference type="Proteomes" id="UP000004358">
    <property type="component" value="Unassembled WGS sequence"/>
</dbReference>
<comment type="caution">
    <text evidence="1">The sequence shown here is derived from an EMBL/GenBank/DDBJ whole genome shotgun (WGS) entry which is preliminary data.</text>
</comment>
<evidence type="ECO:0000313" key="1">
    <source>
        <dbReference type="EMBL" id="EAQ81498.1"/>
    </source>
</evidence>
<organism evidence="1 2">
    <name type="scientific">Blastopirellula marina DSM 3645</name>
    <dbReference type="NCBI Taxonomy" id="314230"/>
    <lineage>
        <taxon>Bacteria</taxon>
        <taxon>Pseudomonadati</taxon>
        <taxon>Planctomycetota</taxon>
        <taxon>Planctomycetia</taxon>
        <taxon>Pirellulales</taxon>
        <taxon>Pirellulaceae</taxon>
        <taxon>Blastopirellula</taxon>
    </lineage>
</organism>
<dbReference type="STRING" id="314230.DSM3645_27992"/>
<accession>A3ZP24</accession>